<evidence type="ECO:0000313" key="2">
    <source>
        <dbReference type="Proteomes" id="UP000214689"/>
    </source>
</evidence>
<dbReference type="EMBL" id="CP016199">
    <property type="protein sequence ID" value="ASS37119.1"/>
    <property type="molecule type" value="Genomic_DNA"/>
</dbReference>
<evidence type="ECO:0000313" key="1">
    <source>
        <dbReference type="EMBL" id="ASS37119.1"/>
    </source>
</evidence>
<proteinExistence type="predicted"/>
<organism evidence="1 2">
    <name type="scientific">Mogibacterium pumilum</name>
    <dbReference type="NCBI Taxonomy" id="86332"/>
    <lineage>
        <taxon>Bacteria</taxon>
        <taxon>Bacillati</taxon>
        <taxon>Bacillota</taxon>
        <taxon>Clostridia</taxon>
        <taxon>Peptostreptococcales</taxon>
        <taxon>Anaerovoracaceae</taxon>
        <taxon>Mogibacterium</taxon>
    </lineage>
</organism>
<protein>
    <submittedName>
        <fullName evidence="1">Uncharacterized protein</fullName>
    </submittedName>
</protein>
<gene>
    <name evidence="1" type="ORF">AXF17_00615</name>
</gene>
<keyword evidence="2" id="KW-1185">Reference proteome</keyword>
<name>A0A223AQ87_9FIRM</name>
<sequence>MYYRKPLEDIMPDFKKMNENEIRSYIRESESDIEEIEHNYRKEIEYESEQEAQIEREYFQLQNLLDSANSDPRLQGILCEGLDVISNIRQQRFELMDDLHNNKQRKIKESEENIQEARKQIYS</sequence>
<reference evidence="2" key="1">
    <citation type="submission" date="2016-05" db="EMBL/GenBank/DDBJ databases">
        <authorList>
            <person name="Holder M.E."/>
            <person name="Ajami N.J."/>
            <person name="Petrosino J.F."/>
        </authorList>
    </citation>
    <scope>NUCLEOTIDE SEQUENCE [LARGE SCALE GENOMIC DNA]</scope>
    <source>
        <strain evidence="2">ATCC 700696</strain>
    </source>
</reference>
<dbReference type="Proteomes" id="UP000214689">
    <property type="component" value="Chromosome"/>
</dbReference>
<dbReference type="AlphaFoldDB" id="A0A223AQ87"/>
<accession>A0A223AQ87</accession>